<dbReference type="PANTHER" id="PTHR10000:SF8">
    <property type="entry name" value="HAD SUPERFAMILY HYDROLASE-LIKE, TYPE 3"/>
    <property type="match status" value="1"/>
</dbReference>
<dbReference type="InterPro" id="IPR000150">
    <property type="entry name" value="Cof"/>
</dbReference>
<dbReference type="GO" id="GO:0016791">
    <property type="term" value="F:phosphatase activity"/>
    <property type="evidence" value="ECO:0007669"/>
    <property type="project" value="UniProtKB-ARBA"/>
</dbReference>
<accession>R4K773</accession>
<dbReference type="Pfam" id="PF08282">
    <property type="entry name" value="Hydrolase_3"/>
    <property type="match status" value="1"/>
</dbReference>
<dbReference type="eggNOG" id="COG0561">
    <property type="taxonomic scope" value="Bacteria"/>
</dbReference>
<dbReference type="RefSeq" id="WP_015616706.1">
    <property type="nucleotide sequence ID" value="NC_021182.1"/>
</dbReference>
<dbReference type="NCBIfam" id="TIGR00099">
    <property type="entry name" value="Cof-subfamily"/>
    <property type="match status" value="1"/>
</dbReference>
<dbReference type="EMBL" id="CP003261">
    <property type="protein sequence ID" value="AGK98423.1"/>
    <property type="molecule type" value="Genomic_DNA"/>
</dbReference>
<sequence length="273" mass="30408">MNYKLICIDMDGTLLNDKKEVSDENLNTLKKASGKGVKIAVCTGRLFASARYYAELIGVKAPVIASNGAYIREKDSDEVIYELSIGVDKCKKLQSILNKYDFNIYYNKYDAVITQNGFYEGNTYAAMNKNLSDKNKIKLITTEDIDKVIEEQGDDILKCICISNNYEGLAKARDEILEAGYYEVVSSNRDNIEIMIEGVAKGKAVRVLADFYNIAREEVICIGDNENDLSMIEFAGLGVAMGNATDRVKNIANYITETNNNNGVAKVIEKFIL</sequence>
<dbReference type="Proteomes" id="UP000013523">
    <property type="component" value="Chromosome"/>
</dbReference>
<dbReference type="SFLD" id="SFLDG01140">
    <property type="entry name" value="C2.B:_Phosphomannomutase_and_P"/>
    <property type="match status" value="1"/>
</dbReference>
<dbReference type="PANTHER" id="PTHR10000">
    <property type="entry name" value="PHOSPHOSERINE PHOSPHATASE"/>
    <property type="match status" value="1"/>
</dbReference>
<dbReference type="OrthoDB" id="9781413at2"/>
<reference evidence="1 2" key="1">
    <citation type="submission" date="2012-01" db="EMBL/GenBank/DDBJ databases">
        <title>Complete sequence of chromosome of Clostridium pasteurianum BC1.</title>
        <authorList>
            <consortium name="US DOE Joint Genome Institute"/>
            <person name="Lucas S."/>
            <person name="Han J."/>
            <person name="Lapidus A."/>
            <person name="Cheng J.-F."/>
            <person name="Goodwin L."/>
            <person name="Pitluck S."/>
            <person name="Peters L."/>
            <person name="Mikhailova N."/>
            <person name="Teshima H."/>
            <person name="Detter J.C."/>
            <person name="Han C."/>
            <person name="Tapia R."/>
            <person name="Land M."/>
            <person name="Hauser L."/>
            <person name="Kyrpides N."/>
            <person name="Ivanova N."/>
            <person name="Pagani I."/>
            <person name="Dunn J."/>
            <person name="Taghavi S."/>
            <person name="Francis A."/>
            <person name="van der Lelie D."/>
            <person name="Woyke T."/>
        </authorList>
    </citation>
    <scope>NUCLEOTIDE SEQUENCE [LARGE SCALE GENOMIC DNA]</scope>
    <source>
        <strain evidence="1 2">BC1</strain>
    </source>
</reference>
<dbReference type="SFLD" id="SFLDG01144">
    <property type="entry name" value="C2.B.4:_PGP_Like"/>
    <property type="match status" value="1"/>
</dbReference>
<dbReference type="PROSITE" id="PS01229">
    <property type="entry name" value="COF_2"/>
    <property type="match status" value="1"/>
</dbReference>
<dbReference type="Gene3D" id="3.40.50.1000">
    <property type="entry name" value="HAD superfamily/HAD-like"/>
    <property type="match status" value="1"/>
</dbReference>
<dbReference type="SUPFAM" id="SSF56784">
    <property type="entry name" value="HAD-like"/>
    <property type="match status" value="1"/>
</dbReference>
<evidence type="ECO:0000313" key="2">
    <source>
        <dbReference type="Proteomes" id="UP000013523"/>
    </source>
</evidence>
<dbReference type="InterPro" id="IPR006379">
    <property type="entry name" value="HAD-SF_hydro_IIB"/>
</dbReference>
<dbReference type="GO" id="GO:0000287">
    <property type="term" value="F:magnesium ion binding"/>
    <property type="evidence" value="ECO:0007669"/>
    <property type="project" value="TreeGrafter"/>
</dbReference>
<name>R4K773_CLOPA</name>
<proteinExistence type="predicted"/>
<dbReference type="KEGG" id="cpas:Clopa_3641"/>
<dbReference type="SFLD" id="SFLDS00003">
    <property type="entry name" value="Haloacid_Dehalogenase"/>
    <property type="match status" value="1"/>
</dbReference>
<dbReference type="STRING" id="86416.Clopa_3641"/>
<dbReference type="HOGENOM" id="CLU_044146_1_3_9"/>
<dbReference type="Gene3D" id="3.30.1240.10">
    <property type="match status" value="1"/>
</dbReference>
<evidence type="ECO:0000313" key="1">
    <source>
        <dbReference type="EMBL" id="AGK98423.1"/>
    </source>
</evidence>
<gene>
    <name evidence="1" type="ORF">Clopa_3641</name>
</gene>
<dbReference type="InterPro" id="IPR036412">
    <property type="entry name" value="HAD-like_sf"/>
</dbReference>
<dbReference type="PROSITE" id="PS01228">
    <property type="entry name" value="COF_1"/>
    <property type="match status" value="1"/>
</dbReference>
<keyword evidence="1" id="KW-0378">Hydrolase</keyword>
<dbReference type="GO" id="GO:0005829">
    <property type="term" value="C:cytosol"/>
    <property type="evidence" value="ECO:0007669"/>
    <property type="project" value="TreeGrafter"/>
</dbReference>
<dbReference type="PATRIC" id="fig|86416.3.peg.3640"/>
<dbReference type="NCBIfam" id="TIGR01484">
    <property type="entry name" value="HAD-SF-IIB"/>
    <property type="match status" value="1"/>
</dbReference>
<dbReference type="AlphaFoldDB" id="R4K773"/>
<organism evidence="1 2">
    <name type="scientific">Clostridium pasteurianum BC1</name>
    <dbReference type="NCBI Taxonomy" id="86416"/>
    <lineage>
        <taxon>Bacteria</taxon>
        <taxon>Bacillati</taxon>
        <taxon>Bacillota</taxon>
        <taxon>Clostridia</taxon>
        <taxon>Eubacteriales</taxon>
        <taxon>Clostridiaceae</taxon>
        <taxon>Clostridium</taxon>
    </lineage>
</organism>
<protein>
    <submittedName>
        <fullName evidence="1">HAD-superfamily hydrolase, subfamily IIB</fullName>
    </submittedName>
</protein>
<dbReference type="CDD" id="cd07516">
    <property type="entry name" value="HAD_Pase"/>
    <property type="match status" value="1"/>
</dbReference>
<dbReference type="InterPro" id="IPR023214">
    <property type="entry name" value="HAD_sf"/>
</dbReference>
<keyword evidence="2" id="KW-1185">Reference proteome</keyword>